<evidence type="ECO:0000256" key="1">
    <source>
        <dbReference type="ARBA" id="ARBA00023242"/>
    </source>
</evidence>
<dbReference type="OrthoDB" id="3990906at2759"/>
<evidence type="ECO:0000313" key="3">
    <source>
        <dbReference type="EMBL" id="KAH6867273.1"/>
    </source>
</evidence>
<dbReference type="GO" id="GO:0003677">
    <property type="term" value="F:DNA binding"/>
    <property type="evidence" value="ECO:0007669"/>
    <property type="project" value="InterPro"/>
</dbReference>
<name>A0A9P9AH39_9HYPO</name>
<keyword evidence="1" id="KW-0539">Nucleus</keyword>
<dbReference type="GO" id="GO:0008270">
    <property type="term" value="F:zinc ion binding"/>
    <property type="evidence" value="ECO:0007669"/>
    <property type="project" value="InterPro"/>
</dbReference>
<feature type="domain" description="Xylanolytic transcriptional activator regulatory" evidence="2">
    <location>
        <begin position="177"/>
        <end position="250"/>
    </location>
</feature>
<sequence length="451" mass="50347">YLGTSSNWSFARRVLTVAHEYVYNTPLTPDALPFDGCAYDLGWDGSRTASTAENVVLPTVDYAIYLVNAVKFHCGQLFHLFEEDEFMANLHLFYAGSLSEWEHADLWFIHLLLILAFGKCLLQRSSNGAQPSGNEFFVKALQRLPDITTLCREPVMASEILCCVAWYYQALDFRHAAHSTIWQAKSIAMNLGMHTDMPVHELGEQQVQRCRKIWWTIYVLDHHMTSLMGLPQSVQDEGCDCQLPKYAGSAQRTAALSMQIKFAHILAEINSTVYSNNGRVDKRFVISTKTVLESIAAVADELHGSFPLHADANFGGISRLAAHLHISYYQRQLSWLDKSNTILDEMVSSGNRIAESRKCEMKKLEDILGHFISKGHQRGSGAHVSGEAINVAPADDGESVSGSVMQAFDGDGESIHDQLDNLTAQQIMAVVSSMESEDTEWMSLMLNFNQP</sequence>
<dbReference type="Pfam" id="PF04082">
    <property type="entry name" value="Fungal_trans"/>
    <property type="match status" value="1"/>
</dbReference>
<protein>
    <submittedName>
        <fullName evidence="3">Fungal-specific transcription factor domain-containing protein</fullName>
    </submittedName>
</protein>
<dbReference type="GO" id="GO:0006351">
    <property type="term" value="P:DNA-templated transcription"/>
    <property type="evidence" value="ECO:0007669"/>
    <property type="project" value="InterPro"/>
</dbReference>
<dbReference type="SMART" id="SM00906">
    <property type="entry name" value="Fungal_trans"/>
    <property type="match status" value="1"/>
</dbReference>
<keyword evidence="4" id="KW-1185">Reference proteome</keyword>
<gene>
    <name evidence="3" type="ORF">B0T10DRAFT_420017</name>
</gene>
<dbReference type="InterPro" id="IPR007219">
    <property type="entry name" value="XnlR_reg_dom"/>
</dbReference>
<dbReference type="CDD" id="cd12148">
    <property type="entry name" value="fungal_TF_MHR"/>
    <property type="match status" value="1"/>
</dbReference>
<dbReference type="PANTHER" id="PTHR46910:SF32">
    <property type="entry name" value="TRANSCRIPTION FACTOR DOMAIN-CONTAINING PROTEIN-RELATED"/>
    <property type="match status" value="1"/>
</dbReference>
<evidence type="ECO:0000313" key="4">
    <source>
        <dbReference type="Proteomes" id="UP000777438"/>
    </source>
</evidence>
<dbReference type="InterPro" id="IPR050987">
    <property type="entry name" value="AtrR-like"/>
</dbReference>
<dbReference type="Proteomes" id="UP000777438">
    <property type="component" value="Unassembled WGS sequence"/>
</dbReference>
<evidence type="ECO:0000259" key="2">
    <source>
        <dbReference type="SMART" id="SM00906"/>
    </source>
</evidence>
<dbReference type="EMBL" id="JAGPYM010000112">
    <property type="protein sequence ID" value="KAH6867273.1"/>
    <property type="molecule type" value="Genomic_DNA"/>
</dbReference>
<proteinExistence type="predicted"/>
<reference evidence="3 4" key="1">
    <citation type="journal article" date="2021" name="Nat. Commun.">
        <title>Genetic determinants of endophytism in the Arabidopsis root mycobiome.</title>
        <authorList>
            <person name="Mesny F."/>
            <person name="Miyauchi S."/>
            <person name="Thiergart T."/>
            <person name="Pickel B."/>
            <person name="Atanasova L."/>
            <person name="Karlsson M."/>
            <person name="Huettel B."/>
            <person name="Barry K.W."/>
            <person name="Haridas S."/>
            <person name="Chen C."/>
            <person name="Bauer D."/>
            <person name="Andreopoulos W."/>
            <person name="Pangilinan J."/>
            <person name="LaButti K."/>
            <person name="Riley R."/>
            <person name="Lipzen A."/>
            <person name="Clum A."/>
            <person name="Drula E."/>
            <person name="Henrissat B."/>
            <person name="Kohler A."/>
            <person name="Grigoriev I.V."/>
            <person name="Martin F.M."/>
            <person name="Hacquard S."/>
        </authorList>
    </citation>
    <scope>NUCLEOTIDE SEQUENCE [LARGE SCALE GENOMIC DNA]</scope>
    <source>
        <strain evidence="3 4">MPI-CAGE-CH-0241</strain>
    </source>
</reference>
<organism evidence="3 4">
    <name type="scientific">Thelonectria olida</name>
    <dbReference type="NCBI Taxonomy" id="1576542"/>
    <lineage>
        <taxon>Eukaryota</taxon>
        <taxon>Fungi</taxon>
        <taxon>Dikarya</taxon>
        <taxon>Ascomycota</taxon>
        <taxon>Pezizomycotina</taxon>
        <taxon>Sordariomycetes</taxon>
        <taxon>Hypocreomycetidae</taxon>
        <taxon>Hypocreales</taxon>
        <taxon>Nectriaceae</taxon>
        <taxon>Thelonectria</taxon>
    </lineage>
</organism>
<dbReference type="PANTHER" id="PTHR46910">
    <property type="entry name" value="TRANSCRIPTION FACTOR PDR1"/>
    <property type="match status" value="1"/>
</dbReference>
<accession>A0A9P9AH39</accession>
<dbReference type="GO" id="GO:0003700">
    <property type="term" value="F:DNA-binding transcription factor activity"/>
    <property type="evidence" value="ECO:0007669"/>
    <property type="project" value="InterPro"/>
</dbReference>
<comment type="caution">
    <text evidence="3">The sequence shown here is derived from an EMBL/GenBank/DDBJ whole genome shotgun (WGS) entry which is preliminary data.</text>
</comment>
<feature type="non-terminal residue" evidence="3">
    <location>
        <position position="1"/>
    </location>
</feature>
<dbReference type="AlphaFoldDB" id="A0A9P9AH39"/>